<dbReference type="Gene3D" id="1.20.5.300">
    <property type="match status" value="1"/>
</dbReference>
<feature type="compositionally biased region" description="Low complexity" evidence="7">
    <location>
        <begin position="335"/>
        <end position="344"/>
    </location>
</feature>
<dbReference type="PANTHER" id="PTHR15653:SF0">
    <property type="entry name" value="CONNECTOR OF KINASE TO AP-1, ISOFORM E"/>
    <property type="match status" value="1"/>
</dbReference>
<dbReference type="InterPro" id="IPR051488">
    <property type="entry name" value="WD_repeat_striatin"/>
</dbReference>
<feature type="domain" description="Striatin N-terminal" evidence="8">
    <location>
        <begin position="43"/>
        <end position="208"/>
    </location>
</feature>
<feature type="compositionally biased region" description="Low complexity" evidence="7">
    <location>
        <begin position="612"/>
        <end position="626"/>
    </location>
</feature>
<feature type="compositionally biased region" description="Basic and acidic residues" evidence="7">
    <location>
        <begin position="125"/>
        <end position="141"/>
    </location>
</feature>
<evidence type="ECO:0000256" key="2">
    <source>
        <dbReference type="ARBA" id="ARBA00022574"/>
    </source>
</evidence>
<feature type="repeat" description="WD" evidence="6">
    <location>
        <begin position="593"/>
        <end position="620"/>
    </location>
</feature>
<feature type="region of interest" description="Disordered" evidence="7">
    <location>
        <begin position="612"/>
        <end position="652"/>
    </location>
</feature>
<dbReference type="OrthoDB" id="727118at2759"/>
<dbReference type="EMBL" id="NAJQ01000122">
    <property type="protein sequence ID" value="TKA78047.1"/>
    <property type="molecule type" value="Genomic_DNA"/>
</dbReference>
<dbReference type="InterPro" id="IPR020472">
    <property type="entry name" value="WD40_PAC1"/>
</dbReference>
<dbReference type="PROSITE" id="PS50082">
    <property type="entry name" value="WD_REPEATS_2"/>
    <property type="match status" value="2"/>
</dbReference>
<evidence type="ECO:0000256" key="3">
    <source>
        <dbReference type="ARBA" id="ARBA00022737"/>
    </source>
</evidence>
<evidence type="ECO:0000256" key="4">
    <source>
        <dbReference type="ARBA" id="ARBA00022860"/>
    </source>
</evidence>
<comment type="similarity">
    <text evidence="1">Belongs to the WD repeat striatin family.</text>
</comment>
<dbReference type="InterPro" id="IPR015943">
    <property type="entry name" value="WD40/YVTN_repeat-like_dom_sf"/>
</dbReference>
<dbReference type="Gene3D" id="2.130.10.10">
    <property type="entry name" value="YVTN repeat-like/Quinoprotein amine dehydrogenase"/>
    <property type="match status" value="2"/>
</dbReference>
<comment type="caution">
    <text evidence="9">The sequence shown here is derived from an EMBL/GenBank/DDBJ whole genome shotgun (WGS) entry which is preliminary data.</text>
</comment>
<dbReference type="PROSITE" id="PS50294">
    <property type="entry name" value="WD_REPEATS_REGION"/>
    <property type="match status" value="1"/>
</dbReference>
<feature type="compositionally biased region" description="Polar residues" evidence="7">
    <location>
        <begin position="299"/>
        <end position="308"/>
    </location>
</feature>
<organism evidence="9 10">
    <name type="scientific">Friedmanniomyces simplex</name>
    <dbReference type="NCBI Taxonomy" id="329884"/>
    <lineage>
        <taxon>Eukaryota</taxon>
        <taxon>Fungi</taxon>
        <taxon>Dikarya</taxon>
        <taxon>Ascomycota</taxon>
        <taxon>Pezizomycotina</taxon>
        <taxon>Dothideomycetes</taxon>
        <taxon>Dothideomycetidae</taxon>
        <taxon>Mycosphaerellales</taxon>
        <taxon>Teratosphaeriaceae</taxon>
        <taxon>Friedmanniomyces</taxon>
    </lineage>
</organism>
<keyword evidence="10" id="KW-1185">Reference proteome</keyword>
<dbReference type="SUPFAM" id="SSF50978">
    <property type="entry name" value="WD40 repeat-like"/>
    <property type="match status" value="1"/>
</dbReference>
<feature type="region of interest" description="Disordered" evidence="7">
    <location>
        <begin position="1"/>
        <end position="37"/>
    </location>
</feature>
<proteinExistence type="inferred from homology"/>
<keyword evidence="3" id="KW-0677">Repeat</keyword>
<evidence type="ECO:0000256" key="7">
    <source>
        <dbReference type="SAM" id="MobiDB-lite"/>
    </source>
</evidence>
<dbReference type="Pfam" id="PF08232">
    <property type="entry name" value="Striatin"/>
    <property type="match status" value="1"/>
</dbReference>
<evidence type="ECO:0000256" key="6">
    <source>
        <dbReference type="PROSITE-ProRule" id="PRU00221"/>
    </source>
</evidence>
<evidence type="ECO:0000256" key="5">
    <source>
        <dbReference type="ARBA" id="ARBA00023054"/>
    </source>
</evidence>
<evidence type="ECO:0000313" key="10">
    <source>
        <dbReference type="Proteomes" id="UP000309340"/>
    </source>
</evidence>
<feature type="repeat" description="WD" evidence="6">
    <location>
        <begin position="795"/>
        <end position="829"/>
    </location>
</feature>
<dbReference type="AlphaFoldDB" id="A0A4U0XNU6"/>
<evidence type="ECO:0000313" key="9">
    <source>
        <dbReference type="EMBL" id="TKA78047.1"/>
    </source>
</evidence>
<feature type="compositionally biased region" description="Polar residues" evidence="7">
    <location>
        <begin position="272"/>
        <end position="286"/>
    </location>
</feature>
<dbReference type="PANTHER" id="PTHR15653">
    <property type="entry name" value="STRIATIN"/>
    <property type="match status" value="1"/>
</dbReference>
<dbReference type="InterPro" id="IPR013258">
    <property type="entry name" value="Striatin_N"/>
</dbReference>
<evidence type="ECO:0000259" key="8">
    <source>
        <dbReference type="Pfam" id="PF08232"/>
    </source>
</evidence>
<dbReference type="InterPro" id="IPR001680">
    <property type="entry name" value="WD40_rpt"/>
</dbReference>
<feature type="region of interest" description="Disordered" evidence="7">
    <location>
        <begin position="108"/>
        <end position="185"/>
    </location>
</feature>
<keyword evidence="4" id="KW-0112">Calmodulin-binding</keyword>
<dbReference type="CDD" id="cd00200">
    <property type="entry name" value="WD40"/>
    <property type="match status" value="1"/>
</dbReference>
<feature type="region of interest" description="Disordered" evidence="7">
    <location>
        <begin position="203"/>
        <end position="313"/>
    </location>
</feature>
<dbReference type="PRINTS" id="PR00320">
    <property type="entry name" value="GPROTEINBRPT"/>
</dbReference>
<dbReference type="GO" id="GO:0005516">
    <property type="term" value="F:calmodulin binding"/>
    <property type="evidence" value="ECO:0007669"/>
    <property type="project" value="UniProtKB-KW"/>
</dbReference>
<dbReference type="STRING" id="329884.A0A4U0XNU6"/>
<accession>A0A4U0XNU6</accession>
<feature type="region of interest" description="Disordered" evidence="7">
    <location>
        <begin position="327"/>
        <end position="430"/>
    </location>
</feature>
<feature type="compositionally biased region" description="Low complexity" evidence="7">
    <location>
        <begin position="243"/>
        <end position="262"/>
    </location>
</feature>
<keyword evidence="2 6" id="KW-0853">WD repeat</keyword>
<reference evidence="9 10" key="1">
    <citation type="submission" date="2017-03" db="EMBL/GenBank/DDBJ databases">
        <title>Genomes of endolithic fungi from Antarctica.</title>
        <authorList>
            <person name="Coleine C."/>
            <person name="Masonjones S."/>
            <person name="Stajich J.E."/>
        </authorList>
    </citation>
    <scope>NUCLEOTIDE SEQUENCE [LARGE SCALE GENOMIC DNA]</scope>
    <source>
        <strain evidence="9 10">CCFEE 5184</strain>
    </source>
</reference>
<sequence>MAYQQQGGGGGGVGGGMMGNGNGNGNVGPGGEQQHAPQGTEYTLQGVMRFLQLEWHNHERARNAWDIERAEMKARIARQEGEGRQAKRVNEQLERQVRMLEQALRAGRRGGGKGKKGGEAGEGAEGVKEGEAREGRRRVDGGEEGEVNGVGGGENLHRPASNVHHNSFLETDEPAEPSEKERDRHLDNTTKYLKNCMKEIQYLLTPPQHPPPPQQLPNGNYSGLPEPPLSVEEIYARHHQQRALRQQQQQQSQQFPQAAALPNHQPPPIPNSLPQATGPQHGQTSYRDYPDASQPPPESLQQTAQLTQAPYEDQVESVTHTYDARGRAVPDAEAPQPVRQVRPPVDADGWQFDDEQPPQSDSAPPDIPPPRRPDTDLFPSAANHTHLLAKSPPRTGSASHRRKSSGSQAMSRRRSSQGKHDAQQDAADALAHASDPTQFKVKFALRGHLDVVRSVVFSGGGSPGEPEVCTAGDDGTIKRWIIPASYQNFSHAGSNSNPDLDISSYFTHRGHEGVVTSLAACPASTGFSTGGRASGDGWIFSGGQDATVRVWERGRVDPKATLEGHTDAVWCVCVLPASTGVVFGPQSSNFGGPDRLLLVSGAADGTVKVWAVSAPPQTSSPSTGSRRGVGGSRRHSVTSGSNFPSSPQPSVASVTPFSYTLVHTIERAGNSPGASKPSPTCIAPLAPSGETFVVSYTDSSVLVFDTRSGEEVIGMASNETYDGTSGTSINAVVATNTGMEGTGPGIDAARGLEAEEVGAGATGGREGVEGVVISGHEDRFVRFFDANSGQCTYTMLAHPAAISSLSLSKDGREAVSAGHDASIRFWSLEKRICTQDIVSHRSMRGEGVCCVCWSQDGRLVVSAGGDGVVKVFAR</sequence>
<dbReference type="InterPro" id="IPR036322">
    <property type="entry name" value="WD40_repeat_dom_sf"/>
</dbReference>
<dbReference type="Proteomes" id="UP000309340">
    <property type="component" value="Unassembled WGS sequence"/>
</dbReference>
<gene>
    <name evidence="9" type="ORF">B0A55_02122</name>
</gene>
<feature type="compositionally biased region" description="Polar residues" evidence="7">
    <location>
        <begin position="642"/>
        <end position="652"/>
    </location>
</feature>
<keyword evidence="5" id="KW-0175">Coiled coil</keyword>
<dbReference type="Pfam" id="PF00400">
    <property type="entry name" value="WD40"/>
    <property type="match status" value="5"/>
</dbReference>
<evidence type="ECO:0000256" key="1">
    <source>
        <dbReference type="ARBA" id="ARBA00009616"/>
    </source>
</evidence>
<feature type="compositionally biased region" description="Gly residues" evidence="7">
    <location>
        <begin position="1"/>
        <end position="31"/>
    </location>
</feature>
<dbReference type="SMART" id="SM00320">
    <property type="entry name" value="WD40"/>
    <property type="match status" value="7"/>
</dbReference>
<protein>
    <recommendedName>
        <fullName evidence="8">Striatin N-terminal domain-containing protein</fullName>
    </recommendedName>
</protein>
<name>A0A4U0XNU6_9PEZI</name>